<keyword evidence="4" id="KW-1185">Reference proteome</keyword>
<feature type="transmembrane region" description="Helical" evidence="1">
    <location>
        <begin position="44"/>
        <end position="62"/>
    </location>
</feature>
<sequence length="207" mass="22196">MQTTIPGDRVEIASRFNRLLAVCVWVIAALIAGSLFFVGPGAPLLTLIPAAFFSLLAWEALWRPYTAVTDEGVELRNVFRTIRIPWAALINVDTKYALTLYTPGHKYVAWSAPAPGHVTSLRNSRSTGSESQAGLSASAEVRPGDLINTESGQAAAVVRSRWTRLRDLGLVEAGVADETAVVITRHTLIIVVLSVLALATMVASLSS</sequence>
<evidence type="ECO:0000256" key="1">
    <source>
        <dbReference type="SAM" id="Phobius"/>
    </source>
</evidence>
<evidence type="ECO:0000313" key="3">
    <source>
        <dbReference type="EMBL" id="GAA3872632.1"/>
    </source>
</evidence>
<feature type="transmembrane region" description="Helical" evidence="1">
    <location>
        <begin position="19"/>
        <end position="38"/>
    </location>
</feature>
<dbReference type="Proteomes" id="UP001501803">
    <property type="component" value="Unassembled WGS sequence"/>
</dbReference>
<comment type="caution">
    <text evidence="3">The sequence shown here is derived from an EMBL/GenBank/DDBJ whole genome shotgun (WGS) entry which is preliminary data.</text>
</comment>
<accession>A0ABP7KEC7</accession>
<proteinExistence type="predicted"/>
<organism evidence="3 4">
    <name type="scientific">Leifsonia kafniensis</name>
    <dbReference type="NCBI Taxonomy" id="475957"/>
    <lineage>
        <taxon>Bacteria</taxon>
        <taxon>Bacillati</taxon>
        <taxon>Actinomycetota</taxon>
        <taxon>Actinomycetes</taxon>
        <taxon>Micrococcales</taxon>
        <taxon>Microbacteriaceae</taxon>
        <taxon>Leifsonia</taxon>
    </lineage>
</organism>
<gene>
    <name evidence="3" type="ORF">GCM10022381_14590</name>
</gene>
<keyword evidence="1" id="KW-0472">Membrane</keyword>
<dbReference type="Pfam" id="PF10756">
    <property type="entry name" value="bPH_6"/>
    <property type="match status" value="1"/>
</dbReference>
<reference evidence="4" key="1">
    <citation type="journal article" date="2019" name="Int. J. Syst. Evol. Microbiol.">
        <title>The Global Catalogue of Microorganisms (GCM) 10K type strain sequencing project: providing services to taxonomists for standard genome sequencing and annotation.</title>
        <authorList>
            <consortium name="The Broad Institute Genomics Platform"/>
            <consortium name="The Broad Institute Genome Sequencing Center for Infectious Disease"/>
            <person name="Wu L."/>
            <person name="Ma J."/>
        </authorList>
    </citation>
    <scope>NUCLEOTIDE SEQUENCE [LARGE SCALE GENOMIC DNA]</scope>
    <source>
        <strain evidence="4">JCM 17021</strain>
    </source>
</reference>
<keyword evidence="1" id="KW-1133">Transmembrane helix</keyword>
<dbReference type="EMBL" id="BAABCN010000002">
    <property type="protein sequence ID" value="GAA3872632.1"/>
    <property type="molecule type" value="Genomic_DNA"/>
</dbReference>
<feature type="domain" description="Low molecular weight protein antigen 6 PH" evidence="2">
    <location>
        <begin position="63"/>
        <end position="112"/>
    </location>
</feature>
<name>A0ABP7KEC7_9MICO</name>
<protein>
    <recommendedName>
        <fullName evidence="2">Low molecular weight protein antigen 6 PH domain-containing protein</fullName>
    </recommendedName>
</protein>
<keyword evidence="1" id="KW-0812">Transmembrane</keyword>
<evidence type="ECO:0000259" key="2">
    <source>
        <dbReference type="Pfam" id="PF10756"/>
    </source>
</evidence>
<evidence type="ECO:0000313" key="4">
    <source>
        <dbReference type="Proteomes" id="UP001501803"/>
    </source>
</evidence>
<dbReference type="RefSeq" id="WP_345064003.1">
    <property type="nucleotide sequence ID" value="NZ_BAABCN010000002.1"/>
</dbReference>
<feature type="transmembrane region" description="Helical" evidence="1">
    <location>
        <begin position="188"/>
        <end position="206"/>
    </location>
</feature>
<dbReference type="InterPro" id="IPR019692">
    <property type="entry name" value="CFP-6_PH"/>
</dbReference>